<gene>
    <name evidence="8" type="ORF">Rhopal_004908-T1</name>
</gene>
<dbReference type="EMBL" id="BQKY01000009">
    <property type="protein sequence ID" value="GJN91883.1"/>
    <property type="molecule type" value="Genomic_DNA"/>
</dbReference>
<organism evidence="8 9">
    <name type="scientific">Rhodotorula paludigena</name>
    <dbReference type="NCBI Taxonomy" id="86838"/>
    <lineage>
        <taxon>Eukaryota</taxon>
        <taxon>Fungi</taxon>
        <taxon>Dikarya</taxon>
        <taxon>Basidiomycota</taxon>
        <taxon>Pucciniomycotina</taxon>
        <taxon>Microbotryomycetes</taxon>
        <taxon>Sporidiobolales</taxon>
        <taxon>Sporidiobolaceae</taxon>
        <taxon>Rhodotorula</taxon>
    </lineage>
</organism>
<reference evidence="8 9" key="1">
    <citation type="submission" date="2021-12" db="EMBL/GenBank/DDBJ databases">
        <title>High titer production of polyol ester of fatty acids by Rhodotorula paludigena BS15 towards product separation-free biomass refinery.</title>
        <authorList>
            <person name="Mano J."/>
            <person name="Ono H."/>
            <person name="Tanaka T."/>
            <person name="Naito K."/>
            <person name="Sushida H."/>
            <person name="Ike M."/>
            <person name="Tokuyasu K."/>
            <person name="Kitaoka M."/>
        </authorList>
    </citation>
    <scope>NUCLEOTIDE SEQUENCE [LARGE SCALE GENOMIC DNA]</scope>
    <source>
        <strain evidence="8 9">BS15</strain>
    </source>
</reference>
<dbReference type="InterPro" id="IPR009072">
    <property type="entry name" value="Histone-fold"/>
</dbReference>
<proteinExistence type="inferred from homology"/>
<name>A0AAV5GTD6_9BASI</name>
<dbReference type="SUPFAM" id="SSF47113">
    <property type="entry name" value="Histone-fold"/>
    <property type="match status" value="1"/>
</dbReference>
<dbReference type="PANTHER" id="PTHR13218">
    <property type="entry name" value="TRANSCRIPTION INITIATION FACTOR TFIID SUBUNIT 11-RELATED"/>
    <property type="match status" value="1"/>
</dbReference>
<keyword evidence="5" id="KW-0539">Nucleus</keyword>
<dbReference type="InterPro" id="IPR006809">
    <property type="entry name" value="TAFII28_dom"/>
</dbReference>
<dbReference type="CDD" id="cd08048">
    <property type="entry name" value="HFD_TAF11"/>
    <property type="match status" value="1"/>
</dbReference>
<evidence type="ECO:0000313" key="9">
    <source>
        <dbReference type="Proteomes" id="UP001342314"/>
    </source>
</evidence>
<dbReference type="GO" id="GO:0016251">
    <property type="term" value="F:RNA polymerase II general transcription initiation factor activity"/>
    <property type="evidence" value="ECO:0007669"/>
    <property type="project" value="TreeGrafter"/>
</dbReference>
<dbReference type="InterPro" id="IPR045127">
    <property type="entry name" value="TAF11-like"/>
</dbReference>
<feature type="compositionally biased region" description="Basic residues" evidence="6">
    <location>
        <begin position="19"/>
        <end position="35"/>
    </location>
</feature>
<evidence type="ECO:0000256" key="6">
    <source>
        <dbReference type="SAM" id="MobiDB-lite"/>
    </source>
</evidence>
<evidence type="ECO:0000256" key="4">
    <source>
        <dbReference type="ARBA" id="ARBA00023163"/>
    </source>
</evidence>
<evidence type="ECO:0000256" key="3">
    <source>
        <dbReference type="ARBA" id="ARBA00023015"/>
    </source>
</evidence>
<feature type="domain" description="TAFII28-like protein" evidence="7">
    <location>
        <begin position="152"/>
        <end position="233"/>
    </location>
</feature>
<dbReference type="GO" id="GO:0051123">
    <property type="term" value="P:RNA polymerase II preinitiation complex assembly"/>
    <property type="evidence" value="ECO:0007669"/>
    <property type="project" value="InterPro"/>
</dbReference>
<protein>
    <recommendedName>
        <fullName evidence="7">TAFII28-like protein domain-containing protein</fullName>
    </recommendedName>
</protein>
<comment type="caution">
    <text evidence="8">The sequence shown here is derived from an EMBL/GenBank/DDBJ whole genome shotgun (WGS) entry which is preliminary data.</text>
</comment>
<dbReference type="GO" id="GO:0005669">
    <property type="term" value="C:transcription factor TFIID complex"/>
    <property type="evidence" value="ECO:0007669"/>
    <property type="project" value="InterPro"/>
</dbReference>
<dbReference type="AlphaFoldDB" id="A0AAV5GTD6"/>
<dbReference type="Proteomes" id="UP001342314">
    <property type="component" value="Unassembled WGS sequence"/>
</dbReference>
<dbReference type="GO" id="GO:0046982">
    <property type="term" value="F:protein heterodimerization activity"/>
    <property type="evidence" value="ECO:0007669"/>
    <property type="project" value="InterPro"/>
</dbReference>
<feature type="compositionally biased region" description="Low complexity" evidence="6">
    <location>
        <begin position="40"/>
        <end position="72"/>
    </location>
</feature>
<evidence type="ECO:0000256" key="1">
    <source>
        <dbReference type="ARBA" id="ARBA00004123"/>
    </source>
</evidence>
<keyword evidence="4" id="KW-0804">Transcription</keyword>
<dbReference type="PANTHER" id="PTHR13218:SF8">
    <property type="entry name" value="TRANSCRIPTION INITIATION FACTOR TFIID SUBUNIT 11"/>
    <property type="match status" value="1"/>
</dbReference>
<evidence type="ECO:0000256" key="5">
    <source>
        <dbReference type="ARBA" id="ARBA00023242"/>
    </source>
</evidence>
<sequence>MKRALSTAGSPPPSAPSKPAKKPRPARPRKPKAKKGGGDPDTPAGSPPASGAESPFPGASSPPAAARGDSPAVFGGARGRSASVAVEGGGSKGKERAVDAEGLPAPDGGGAGAAAVPEAEEQDAEDEVFEFSDDEFGSNQREAAKQKEDLRVLLEHFDEEQMDRYEAYRRSGLAKGSVRKLVNQVLAQNVSPSILTVVRGFAKVFVGEIVEKARAQATHPGALTPQDLREAYRVYLEEHEGAGAGGATQRKKLFVR</sequence>
<dbReference type="Gene3D" id="1.10.20.10">
    <property type="entry name" value="Histone, subunit A"/>
    <property type="match status" value="1"/>
</dbReference>
<evidence type="ECO:0000256" key="2">
    <source>
        <dbReference type="ARBA" id="ARBA00009788"/>
    </source>
</evidence>
<comment type="subcellular location">
    <subcellularLocation>
        <location evidence="1">Nucleus</location>
    </subcellularLocation>
</comment>
<comment type="similarity">
    <text evidence="2">Belongs to the TAF11 family.</text>
</comment>
<feature type="region of interest" description="Disordered" evidence="6">
    <location>
        <begin position="1"/>
        <end position="125"/>
    </location>
</feature>
<accession>A0AAV5GTD6</accession>
<keyword evidence="3" id="KW-0805">Transcription regulation</keyword>
<dbReference type="Pfam" id="PF04719">
    <property type="entry name" value="TAFII28"/>
    <property type="match status" value="1"/>
</dbReference>
<keyword evidence="9" id="KW-1185">Reference proteome</keyword>
<evidence type="ECO:0000259" key="7">
    <source>
        <dbReference type="Pfam" id="PF04719"/>
    </source>
</evidence>
<evidence type="ECO:0000313" key="8">
    <source>
        <dbReference type="EMBL" id="GJN91883.1"/>
    </source>
</evidence>